<evidence type="ECO:0000259" key="5">
    <source>
        <dbReference type="PROSITE" id="PS50887"/>
    </source>
</evidence>
<comment type="catalytic activity">
    <reaction evidence="2">
        <text>2 GTP = 3',3'-c-di-GMP + 2 diphosphate</text>
        <dbReference type="Rhea" id="RHEA:24898"/>
        <dbReference type="ChEBI" id="CHEBI:33019"/>
        <dbReference type="ChEBI" id="CHEBI:37565"/>
        <dbReference type="ChEBI" id="CHEBI:58805"/>
        <dbReference type="EC" id="2.7.7.65"/>
    </reaction>
</comment>
<sequence>MPASPMHVLLVEDQLSVRSTLRRQLEAHGHSVTEAETAMEAVAAFQRQRPDLVLMDVVLPVEDGYWAAREIRSLEGSDWTPIIFLSARDHELDLWRGIESGGDDYLVKPASAVVLAAKLHAMSRLQRMRQQLIQTSEALRAANERLAHLTTLDDLTQLGNRRGFDERLYTSVHQCARDKQPLSLILCDIDHFKAYNDALGHVQGDACLQRVAKVLRSVCRRPLDYVARYGGEEFGLILPNTPRSGAMTFARALQHMLATHAEPHAASPFGVVTLSGGITTVVPDASTTAQGLLLRADEALYSAKAQGRNRFFSFEMQVDTVAHLHGDGQPG</sequence>
<accession>A0A2U8FQ68</accession>
<gene>
    <name evidence="6" type="ORF">DEH84_06730</name>
</gene>
<evidence type="ECO:0000256" key="2">
    <source>
        <dbReference type="ARBA" id="ARBA00034247"/>
    </source>
</evidence>
<dbReference type="AlphaFoldDB" id="A0A2U8FQ68"/>
<evidence type="ECO:0000313" key="6">
    <source>
        <dbReference type="EMBL" id="AWI53159.1"/>
    </source>
</evidence>
<evidence type="ECO:0000256" key="3">
    <source>
        <dbReference type="PROSITE-ProRule" id="PRU00169"/>
    </source>
</evidence>
<dbReference type="SMART" id="SM00267">
    <property type="entry name" value="GGDEF"/>
    <property type="match status" value="1"/>
</dbReference>
<dbReference type="InterPro" id="IPR000160">
    <property type="entry name" value="GGDEF_dom"/>
</dbReference>
<dbReference type="CDD" id="cd01949">
    <property type="entry name" value="GGDEF"/>
    <property type="match status" value="1"/>
</dbReference>
<dbReference type="InterPro" id="IPR011006">
    <property type="entry name" value="CheY-like_superfamily"/>
</dbReference>
<dbReference type="PROSITE" id="PS50887">
    <property type="entry name" value="GGDEF"/>
    <property type="match status" value="1"/>
</dbReference>
<dbReference type="GO" id="GO:1902201">
    <property type="term" value="P:negative regulation of bacterial-type flagellum-dependent cell motility"/>
    <property type="evidence" value="ECO:0007669"/>
    <property type="project" value="TreeGrafter"/>
</dbReference>
<dbReference type="GO" id="GO:0005886">
    <property type="term" value="C:plasma membrane"/>
    <property type="evidence" value="ECO:0007669"/>
    <property type="project" value="TreeGrafter"/>
</dbReference>
<dbReference type="PANTHER" id="PTHR45138">
    <property type="entry name" value="REGULATORY COMPONENTS OF SENSORY TRANSDUCTION SYSTEM"/>
    <property type="match status" value="1"/>
</dbReference>
<dbReference type="Proteomes" id="UP000244892">
    <property type="component" value="Chromosome"/>
</dbReference>
<feature type="domain" description="GGDEF" evidence="5">
    <location>
        <begin position="180"/>
        <end position="316"/>
    </location>
</feature>
<dbReference type="PANTHER" id="PTHR45138:SF9">
    <property type="entry name" value="DIGUANYLATE CYCLASE DGCM-RELATED"/>
    <property type="match status" value="1"/>
</dbReference>
<dbReference type="Pfam" id="PF00072">
    <property type="entry name" value="Response_reg"/>
    <property type="match status" value="1"/>
</dbReference>
<dbReference type="Gene3D" id="3.30.70.270">
    <property type="match status" value="1"/>
</dbReference>
<dbReference type="GO" id="GO:0043709">
    <property type="term" value="P:cell adhesion involved in single-species biofilm formation"/>
    <property type="evidence" value="ECO:0007669"/>
    <property type="project" value="TreeGrafter"/>
</dbReference>
<dbReference type="SUPFAM" id="SSF52172">
    <property type="entry name" value="CheY-like"/>
    <property type="match status" value="1"/>
</dbReference>
<organism evidence="6 7">
    <name type="scientific">Aquabacterium olei</name>
    <dbReference type="NCBI Taxonomy" id="1296669"/>
    <lineage>
        <taxon>Bacteria</taxon>
        <taxon>Pseudomonadati</taxon>
        <taxon>Pseudomonadota</taxon>
        <taxon>Betaproteobacteria</taxon>
        <taxon>Burkholderiales</taxon>
        <taxon>Aquabacterium</taxon>
    </lineage>
</organism>
<dbReference type="EC" id="2.7.7.65" evidence="1"/>
<dbReference type="NCBIfam" id="TIGR00254">
    <property type="entry name" value="GGDEF"/>
    <property type="match status" value="1"/>
</dbReference>
<dbReference type="Gene3D" id="3.40.50.2300">
    <property type="match status" value="1"/>
</dbReference>
<dbReference type="InterPro" id="IPR001789">
    <property type="entry name" value="Sig_transdc_resp-reg_receiver"/>
</dbReference>
<name>A0A2U8FQ68_9BURK</name>
<dbReference type="CDD" id="cd17574">
    <property type="entry name" value="REC_OmpR"/>
    <property type="match status" value="1"/>
</dbReference>
<dbReference type="GO" id="GO:0052621">
    <property type="term" value="F:diguanylate cyclase activity"/>
    <property type="evidence" value="ECO:0007669"/>
    <property type="project" value="UniProtKB-EC"/>
</dbReference>
<feature type="domain" description="Response regulatory" evidence="4">
    <location>
        <begin position="7"/>
        <end position="123"/>
    </location>
</feature>
<keyword evidence="3" id="KW-0597">Phosphoprotein</keyword>
<dbReference type="GO" id="GO:0000160">
    <property type="term" value="P:phosphorelay signal transduction system"/>
    <property type="evidence" value="ECO:0007669"/>
    <property type="project" value="InterPro"/>
</dbReference>
<dbReference type="KEGG" id="aon:DEH84_06730"/>
<dbReference type="FunFam" id="3.30.70.270:FF:000001">
    <property type="entry name" value="Diguanylate cyclase domain protein"/>
    <property type="match status" value="1"/>
</dbReference>
<proteinExistence type="predicted"/>
<dbReference type="RefSeq" id="WP_109035924.1">
    <property type="nucleotide sequence ID" value="NZ_CP029210.1"/>
</dbReference>
<dbReference type="SMART" id="SM00448">
    <property type="entry name" value="REC"/>
    <property type="match status" value="1"/>
</dbReference>
<feature type="modified residue" description="4-aspartylphosphate" evidence="3">
    <location>
        <position position="56"/>
    </location>
</feature>
<reference evidence="6 7" key="1">
    <citation type="submission" date="2018-05" db="EMBL/GenBank/DDBJ databases">
        <title>complete genome sequence of Aquabacterium olei NBRC 110486.</title>
        <authorList>
            <person name="Tang B."/>
            <person name="Chang J."/>
            <person name="Zhang L."/>
            <person name="Yang H."/>
        </authorList>
    </citation>
    <scope>NUCLEOTIDE SEQUENCE [LARGE SCALE GENOMIC DNA]</scope>
    <source>
        <strain evidence="6 7">NBRC 110486</strain>
    </source>
</reference>
<dbReference type="InterPro" id="IPR050469">
    <property type="entry name" value="Diguanylate_Cyclase"/>
</dbReference>
<dbReference type="SUPFAM" id="SSF55073">
    <property type="entry name" value="Nucleotide cyclase"/>
    <property type="match status" value="1"/>
</dbReference>
<dbReference type="InterPro" id="IPR043128">
    <property type="entry name" value="Rev_trsase/Diguanyl_cyclase"/>
</dbReference>
<evidence type="ECO:0000313" key="7">
    <source>
        <dbReference type="Proteomes" id="UP000244892"/>
    </source>
</evidence>
<dbReference type="PROSITE" id="PS50110">
    <property type="entry name" value="RESPONSE_REGULATORY"/>
    <property type="match status" value="1"/>
</dbReference>
<dbReference type="OrthoDB" id="9813903at2"/>
<keyword evidence="7" id="KW-1185">Reference proteome</keyword>
<evidence type="ECO:0000256" key="1">
    <source>
        <dbReference type="ARBA" id="ARBA00012528"/>
    </source>
</evidence>
<dbReference type="InterPro" id="IPR029787">
    <property type="entry name" value="Nucleotide_cyclase"/>
</dbReference>
<evidence type="ECO:0000259" key="4">
    <source>
        <dbReference type="PROSITE" id="PS50110"/>
    </source>
</evidence>
<protein>
    <recommendedName>
        <fullName evidence="1">diguanylate cyclase</fullName>
        <ecNumber evidence="1">2.7.7.65</ecNumber>
    </recommendedName>
</protein>
<dbReference type="Pfam" id="PF00990">
    <property type="entry name" value="GGDEF"/>
    <property type="match status" value="1"/>
</dbReference>
<dbReference type="EMBL" id="CP029210">
    <property type="protein sequence ID" value="AWI53159.1"/>
    <property type="molecule type" value="Genomic_DNA"/>
</dbReference>